<accession>A0ABX7P4K2</accession>
<protein>
    <submittedName>
        <fullName evidence="4">Discoidin domain-containing protein</fullName>
    </submittedName>
</protein>
<dbReference type="InterPro" id="IPR000421">
    <property type="entry name" value="FA58C"/>
</dbReference>
<reference evidence="4 5" key="1">
    <citation type="submission" date="2021-02" db="EMBL/GenBank/DDBJ databases">
        <title>De Novo genome assembly of isolated myxobacteria.</title>
        <authorList>
            <person name="Stevens D.C."/>
        </authorList>
    </citation>
    <scope>NUCLEOTIDE SEQUENCE [LARGE SCALE GENOMIC DNA]</scope>
    <source>
        <strain evidence="5">SCPEA02</strain>
    </source>
</reference>
<feature type="domain" description="F5/8 type C" evidence="3">
    <location>
        <begin position="51"/>
        <end position="184"/>
    </location>
</feature>
<feature type="signal peptide" evidence="2">
    <location>
        <begin position="1"/>
        <end position="19"/>
    </location>
</feature>
<dbReference type="InterPro" id="IPR008979">
    <property type="entry name" value="Galactose-bd-like_sf"/>
</dbReference>
<dbReference type="EMBL" id="CP071090">
    <property type="protein sequence ID" value="QSQ25350.1"/>
    <property type="molecule type" value="Genomic_DNA"/>
</dbReference>
<name>A0ABX7P4K2_9BACT</name>
<evidence type="ECO:0000259" key="3">
    <source>
        <dbReference type="PROSITE" id="PS50022"/>
    </source>
</evidence>
<feature type="chain" id="PRO_5046916755" evidence="2">
    <location>
        <begin position="20"/>
        <end position="469"/>
    </location>
</feature>
<dbReference type="Proteomes" id="UP000662747">
    <property type="component" value="Chromosome"/>
</dbReference>
<gene>
    <name evidence="4" type="ORF">JY651_10665</name>
</gene>
<evidence type="ECO:0000256" key="1">
    <source>
        <dbReference type="SAM" id="MobiDB-lite"/>
    </source>
</evidence>
<dbReference type="RefSeq" id="WP_206726905.1">
    <property type="nucleotide sequence ID" value="NZ_CP071090.1"/>
</dbReference>
<proteinExistence type="predicted"/>
<evidence type="ECO:0000256" key="2">
    <source>
        <dbReference type="SAM" id="SignalP"/>
    </source>
</evidence>
<feature type="region of interest" description="Disordered" evidence="1">
    <location>
        <begin position="28"/>
        <end position="48"/>
    </location>
</feature>
<dbReference type="Pfam" id="PF00754">
    <property type="entry name" value="F5_F8_type_C"/>
    <property type="match status" value="1"/>
</dbReference>
<evidence type="ECO:0000313" key="4">
    <source>
        <dbReference type="EMBL" id="QSQ25350.1"/>
    </source>
</evidence>
<evidence type="ECO:0000313" key="5">
    <source>
        <dbReference type="Proteomes" id="UP000662747"/>
    </source>
</evidence>
<keyword evidence="2" id="KW-0732">Signal</keyword>
<dbReference type="SUPFAM" id="SSF49785">
    <property type="entry name" value="Galactose-binding domain-like"/>
    <property type="match status" value="1"/>
</dbReference>
<dbReference type="PROSITE" id="PS51257">
    <property type="entry name" value="PROKAR_LIPOPROTEIN"/>
    <property type="match status" value="1"/>
</dbReference>
<dbReference type="Gene3D" id="2.60.120.260">
    <property type="entry name" value="Galactose-binding domain-like"/>
    <property type="match status" value="1"/>
</dbReference>
<organism evidence="4 5">
    <name type="scientific">Pyxidicoccus parkwayensis</name>
    <dbReference type="NCBI Taxonomy" id="2813578"/>
    <lineage>
        <taxon>Bacteria</taxon>
        <taxon>Pseudomonadati</taxon>
        <taxon>Myxococcota</taxon>
        <taxon>Myxococcia</taxon>
        <taxon>Myxococcales</taxon>
        <taxon>Cystobacterineae</taxon>
        <taxon>Myxococcaceae</taxon>
        <taxon>Pyxidicoccus</taxon>
    </lineage>
</organism>
<keyword evidence="5" id="KW-1185">Reference proteome</keyword>
<dbReference type="PROSITE" id="PS50022">
    <property type="entry name" value="FA58C_3"/>
    <property type="match status" value="1"/>
</dbReference>
<sequence>MKRLHKSLGLVGLSLSVLAGCGAPDGSDMSLGSSPSEPEAQTAGSALTTDCTNSTVGPLAVGNVTASANDGNLPANAVDGKLSTRWSCNGVGCWLMADLGAEKTVSGVELAWYLGDSRASKFEVSVSRDGSSYTRVATGTSSGKTLQPERTSFAAVPARYVKLTVNGNSQNTWASLTELHVLGSTCPPSTGGGTPTDPAPTPGRDAFGSVEIYPTAPNGRTWSSKWNANPRTLKAGQNDPYDAEFHMRGSNHTLDIRGDGTAKSAGDTIRFYLSSPGKTWFNTELTLYAKRVSEQSDADSATGFEFQARTADGHTEDSSVKNAAGLPQQCDGHSYGYSLRYDGRALFEKELRHPTYTSQVSRNIWSGGALPRNQWIGIKVITYNKPDGSVKLELFRDLTDGANGGQWTKVHEYADVGGWGISPTVAASCAIPADYRITTPQPIFIIRNSNIAEQWYKKATLREIVPPAQ</sequence>